<evidence type="ECO:0000256" key="4">
    <source>
        <dbReference type="SAM" id="Phobius"/>
    </source>
</evidence>
<keyword evidence="4" id="KW-1133">Transmembrane helix</keyword>
<dbReference type="Gene3D" id="3.10.20.90">
    <property type="entry name" value="Phosphatidylinositol 3-kinase Catalytic Subunit, Chain A, domain 1"/>
    <property type="match status" value="1"/>
</dbReference>
<sequence length="127" mass="14455">MFSMFKSSKSAMSATKEFKERLSLEERKQQSTNILTKYPTSVPVFIDSSGMHKMIDKPKFVIPQGFTIGQLMMSIRTRMKMNSATALFVFIDNQLIPVTTVISAIYDSYKDNDGYLYVCCSEENTFG</sequence>
<dbReference type="EMBL" id="MN739002">
    <property type="protein sequence ID" value="QHT34575.1"/>
    <property type="molecule type" value="Genomic_DNA"/>
</dbReference>
<dbReference type="Pfam" id="PF02991">
    <property type="entry name" value="ATG8"/>
    <property type="match status" value="1"/>
</dbReference>
<dbReference type="SUPFAM" id="SSF54236">
    <property type="entry name" value="Ubiquitin-like"/>
    <property type="match status" value="1"/>
</dbReference>
<dbReference type="InterPro" id="IPR004241">
    <property type="entry name" value="Atg8-like"/>
</dbReference>
<evidence type="ECO:0000256" key="2">
    <source>
        <dbReference type="ARBA" id="ARBA00023136"/>
    </source>
</evidence>
<keyword evidence="3" id="KW-0449">Lipoprotein</keyword>
<organism evidence="5">
    <name type="scientific">viral metagenome</name>
    <dbReference type="NCBI Taxonomy" id="1070528"/>
    <lineage>
        <taxon>unclassified sequences</taxon>
        <taxon>metagenomes</taxon>
        <taxon>organismal metagenomes</taxon>
    </lineage>
</organism>
<comment type="subcellular location">
    <subcellularLocation>
        <location evidence="1">Membrane</location>
    </subcellularLocation>
</comment>
<dbReference type="GO" id="GO:0016020">
    <property type="term" value="C:membrane"/>
    <property type="evidence" value="ECO:0007669"/>
    <property type="project" value="UniProtKB-SubCell"/>
</dbReference>
<reference evidence="5" key="1">
    <citation type="journal article" date="2020" name="Nature">
        <title>Giant virus diversity and host interactions through global metagenomics.</title>
        <authorList>
            <person name="Schulz F."/>
            <person name="Roux S."/>
            <person name="Paez-Espino D."/>
            <person name="Jungbluth S."/>
            <person name="Walsh D.A."/>
            <person name="Denef V.J."/>
            <person name="McMahon K.D."/>
            <person name="Konstantinidis K.T."/>
            <person name="Eloe-Fadrosh E.A."/>
            <person name="Kyrpides N.C."/>
            <person name="Woyke T."/>
        </authorList>
    </citation>
    <scope>NUCLEOTIDE SEQUENCE</scope>
    <source>
        <strain evidence="5">GVMAG-M-3300009163-63</strain>
    </source>
</reference>
<evidence type="ECO:0008006" key="6">
    <source>
        <dbReference type="Google" id="ProtNLM"/>
    </source>
</evidence>
<keyword evidence="4" id="KW-0812">Transmembrane</keyword>
<accession>A0A6C0F5Y5</accession>
<protein>
    <recommendedName>
        <fullName evidence="6">Autophagy-related protein</fullName>
    </recommendedName>
</protein>
<keyword evidence="2 4" id="KW-0472">Membrane</keyword>
<dbReference type="AlphaFoldDB" id="A0A6C0F5Y5"/>
<evidence type="ECO:0000256" key="3">
    <source>
        <dbReference type="ARBA" id="ARBA00023288"/>
    </source>
</evidence>
<feature type="transmembrane region" description="Helical" evidence="4">
    <location>
        <begin position="84"/>
        <end position="106"/>
    </location>
</feature>
<proteinExistence type="predicted"/>
<dbReference type="PANTHER" id="PTHR10969">
    <property type="entry name" value="MICROTUBULE-ASSOCIATED PROTEINS 1A/1B LIGHT CHAIN 3-RELATED"/>
    <property type="match status" value="1"/>
</dbReference>
<evidence type="ECO:0000256" key="1">
    <source>
        <dbReference type="ARBA" id="ARBA00004370"/>
    </source>
</evidence>
<name>A0A6C0F5Y5_9ZZZZ</name>
<dbReference type="InterPro" id="IPR029071">
    <property type="entry name" value="Ubiquitin-like_domsf"/>
</dbReference>
<evidence type="ECO:0000313" key="5">
    <source>
        <dbReference type="EMBL" id="QHT34575.1"/>
    </source>
</evidence>